<gene>
    <name evidence="2" type="primary">kra</name>
    <name evidence="2" type="ORF">EVAR_77839_1</name>
</gene>
<dbReference type="InterPro" id="IPR016024">
    <property type="entry name" value="ARM-type_fold"/>
</dbReference>
<accession>A0A4C1TEK8</accession>
<dbReference type="Gene3D" id="1.25.40.180">
    <property type="match status" value="1"/>
</dbReference>
<dbReference type="STRING" id="151549.A0A4C1TEK8"/>
<dbReference type="PANTHER" id="PTHR14208:SF2">
    <property type="entry name" value="PROTEIN KRASAVIETZ"/>
    <property type="match status" value="1"/>
</dbReference>
<dbReference type="SMART" id="SM00515">
    <property type="entry name" value="eIF5C"/>
    <property type="match status" value="1"/>
</dbReference>
<dbReference type="Pfam" id="PF02020">
    <property type="entry name" value="W2"/>
    <property type="match status" value="1"/>
</dbReference>
<evidence type="ECO:0000313" key="3">
    <source>
        <dbReference type="Proteomes" id="UP000299102"/>
    </source>
</evidence>
<keyword evidence="3" id="KW-1185">Reference proteome</keyword>
<dbReference type="OrthoDB" id="1727522at2759"/>
<feature type="domain" description="W2" evidence="1">
    <location>
        <begin position="1"/>
        <end position="114"/>
    </location>
</feature>
<sequence length="118" mass="13819">MTRGEWNKKEELLAEQAAKHLRAYTPLLAAFASTARAEMALLLKVQEYCYENMSFMRAFQKLVLLLYKKNVLSEEVILKWYREPNSVKGKVMFLDQMKKFVEWLQSAEEESDSGDDDD</sequence>
<reference evidence="2 3" key="1">
    <citation type="journal article" date="2019" name="Commun. Biol.">
        <title>The bagworm genome reveals a unique fibroin gene that provides high tensile strength.</title>
        <authorList>
            <person name="Kono N."/>
            <person name="Nakamura H."/>
            <person name="Ohtoshi R."/>
            <person name="Tomita M."/>
            <person name="Numata K."/>
            <person name="Arakawa K."/>
        </authorList>
    </citation>
    <scope>NUCLEOTIDE SEQUENCE [LARGE SCALE GENOMIC DNA]</scope>
</reference>
<dbReference type="InterPro" id="IPR003307">
    <property type="entry name" value="W2_domain"/>
</dbReference>
<protein>
    <submittedName>
        <fullName evidence="2">Protein krasavietz</fullName>
    </submittedName>
</protein>
<dbReference type="SUPFAM" id="SSF48371">
    <property type="entry name" value="ARM repeat"/>
    <property type="match status" value="1"/>
</dbReference>
<evidence type="ECO:0000313" key="2">
    <source>
        <dbReference type="EMBL" id="GBP11731.1"/>
    </source>
</evidence>
<dbReference type="Proteomes" id="UP000299102">
    <property type="component" value="Unassembled WGS sequence"/>
</dbReference>
<dbReference type="InterPro" id="IPR051245">
    <property type="entry name" value="eIF5-mimic_regulator"/>
</dbReference>
<dbReference type="PANTHER" id="PTHR14208">
    <property type="entry name" value="BASIC LEUCINE ZIPPER AND W2 DOMAIN-CONTAINING PROTEIN"/>
    <property type="match status" value="1"/>
</dbReference>
<dbReference type="GO" id="GO:0016020">
    <property type="term" value="C:membrane"/>
    <property type="evidence" value="ECO:0007669"/>
    <property type="project" value="TreeGrafter"/>
</dbReference>
<evidence type="ECO:0000259" key="1">
    <source>
        <dbReference type="PROSITE" id="PS51363"/>
    </source>
</evidence>
<comment type="caution">
    <text evidence="2">The sequence shown here is derived from an EMBL/GenBank/DDBJ whole genome shotgun (WGS) entry which is preliminary data.</text>
</comment>
<dbReference type="AlphaFoldDB" id="A0A4C1TEK8"/>
<dbReference type="EMBL" id="BGZK01000047">
    <property type="protein sequence ID" value="GBP11731.1"/>
    <property type="molecule type" value="Genomic_DNA"/>
</dbReference>
<dbReference type="GO" id="GO:0005737">
    <property type="term" value="C:cytoplasm"/>
    <property type="evidence" value="ECO:0007669"/>
    <property type="project" value="TreeGrafter"/>
</dbReference>
<dbReference type="PROSITE" id="PS51363">
    <property type="entry name" value="W2"/>
    <property type="match status" value="1"/>
</dbReference>
<organism evidence="2 3">
    <name type="scientific">Eumeta variegata</name>
    <name type="common">Bagworm moth</name>
    <name type="synonym">Eumeta japonica</name>
    <dbReference type="NCBI Taxonomy" id="151549"/>
    <lineage>
        <taxon>Eukaryota</taxon>
        <taxon>Metazoa</taxon>
        <taxon>Ecdysozoa</taxon>
        <taxon>Arthropoda</taxon>
        <taxon>Hexapoda</taxon>
        <taxon>Insecta</taxon>
        <taxon>Pterygota</taxon>
        <taxon>Neoptera</taxon>
        <taxon>Endopterygota</taxon>
        <taxon>Lepidoptera</taxon>
        <taxon>Glossata</taxon>
        <taxon>Ditrysia</taxon>
        <taxon>Tineoidea</taxon>
        <taxon>Psychidae</taxon>
        <taxon>Oiketicinae</taxon>
        <taxon>Eumeta</taxon>
    </lineage>
</organism>
<proteinExistence type="predicted"/>
<name>A0A4C1TEK8_EUMVA</name>